<dbReference type="Ensembl" id="ENSCVAT00000026619.1">
    <property type="protein sequence ID" value="ENSCVAP00000017829.1"/>
    <property type="gene ID" value="ENSCVAG00000021006.1"/>
</dbReference>
<evidence type="ECO:0000313" key="9">
    <source>
        <dbReference type="Ensembl" id="ENSCVAP00000017829.1"/>
    </source>
</evidence>
<dbReference type="InterPro" id="IPR019749">
    <property type="entry name" value="Band_41_domain"/>
</dbReference>
<keyword evidence="2" id="KW-0963">Cytoplasm</keyword>
<dbReference type="AlphaFoldDB" id="A0A3Q2DGT5"/>
<dbReference type="Proteomes" id="UP000265020">
    <property type="component" value="Unassembled WGS sequence"/>
</dbReference>
<evidence type="ECO:0000313" key="10">
    <source>
        <dbReference type="Proteomes" id="UP000265020"/>
    </source>
</evidence>
<dbReference type="FunFam" id="3.10.20.90:FF:000002">
    <property type="entry name" value="Erythrocyte protein band 4.1-like 3"/>
    <property type="match status" value="1"/>
</dbReference>
<evidence type="ECO:0000256" key="5">
    <source>
        <dbReference type="ARBA" id="ARBA00023212"/>
    </source>
</evidence>
<evidence type="ECO:0000256" key="2">
    <source>
        <dbReference type="ARBA" id="ARBA00022490"/>
    </source>
</evidence>
<feature type="region of interest" description="Disordered" evidence="6">
    <location>
        <begin position="698"/>
        <end position="720"/>
    </location>
</feature>
<dbReference type="PANTHER" id="PTHR23280:SF20">
    <property type="entry name" value="BAND 4.1-LIKE PROTEIN 3"/>
    <property type="match status" value="1"/>
</dbReference>
<dbReference type="SMART" id="SM00295">
    <property type="entry name" value="B41"/>
    <property type="match status" value="1"/>
</dbReference>
<evidence type="ECO:0000259" key="8">
    <source>
        <dbReference type="PROSITE" id="PS50057"/>
    </source>
</evidence>
<dbReference type="PRINTS" id="PR00661">
    <property type="entry name" value="ERMFAMILY"/>
</dbReference>
<sequence>MKVVVCHVTLLDGTDFTCEVEKRAKGQYLFFKVCEHLNLLEKDYFGLTYKDNHDEKCWLDPTKEIKRQIRSNNWQFVFSVKFYPPDPSQLTEDITRYLLCLQLREDVASGRLPCSFVTHALLGSYTLQAEFGDHEPDPPRPVDFISQLKLESNQNKEMEEKILELHKSHRGMTPAQADLQFLENAKKLSMYGVDLHPAKDSEGVDIMLGVCANGLLVYKDRLRINRFAWPKILKISYKRNNFYIKIRPGETEQFESTVGFKLQNHRSAKKLWKVCVENHSFFRLNASEAPTKARFLTLGSKFRYSGRTQAQTRLASSLIDRPAPSFERTSSKRISRSLDGAPMISITEAGSETAENGRDPHLELHSDSKSIFMFPLSFSSSSSLSSIPPSLDSISELDRALSDISEDDDRANEAEAAAHSLWSLPSNTLSFLTDQQLADLGHLIQTSPTSQPLAAPQTLSSEFVKHEEGVTTATTGLTDLRQWFSLKGVVKFACFILGFLSVLGKSESRCLPKNIFSGLAGKLRIYFNTSGHKYSAFSTFRSKLHPVINSLASQWTHFLAFLTQLPRKVLKLIPTLPFHTKQLHLPKLSITCPHIVSFSSLSSFSFSSHPSLPPLSPLHPSNFTASLHRYLLNPSPFFLPFLLALFLLVVMLTASQSVVLALILATPLGLTLSYLEITVSSRRKTPLPVFISNQPDEHHLSSGVDQEASALTPTHTPPHTRRHAAASWIQEMCDPAA</sequence>
<dbReference type="InterPro" id="IPR014847">
    <property type="entry name" value="FA"/>
</dbReference>
<reference evidence="9" key="1">
    <citation type="submission" date="2025-08" db="UniProtKB">
        <authorList>
            <consortium name="Ensembl"/>
        </authorList>
    </citation>
    <scope>IDENTIFICATION</scope>
</reference>
<dbReference type="SUPFAM" id="SSF47031">
    <property type="entry name" value="Second domain of FERM"/>
    <property type="match status" value="1"/>
</dbReference>
<dbReference type="PROSITE" id="PS00660">
    <property type="entry name" value="FERM_1"/>
    <property type="match status" value="1"/>
</dbReference>
<dbReference type="CDD" id="cd14473">
    <property type="entry name" value="FERM_B-lobe"/>
    <property type="match status" value="1"/>
</dbReference>
<dbReference type="InterPro" id="IPR019747">
    <property type="entry name" value="FERM_CS"/>
</dbReference>
<name>A0A3Q2DGT5_CYPVA</name>
<dbReference type="InterPro" id="IPR011993">
    <property type="entry name" value="PH-like_dom_sf"/>
</dbReference>
<dbReference type="InterPro" id="IPR019748">
    <property type="entry name" value="FERM_central"/>
</dbReference>
<dbReference type="Gene3D" id="3.10.20.90">
    <property type="entry name" value="Phosphatidylinositol 3-kinase Catalytic Subunit, Chain A, domain 1"/>
    <property type="match status" value="1"/>
</dbReference>
<evidence type="ECO:0000256" key="7">
    <source>
        <dbReference type="SAM" id="Phobius"/>
    </source>
</evidence>
<dbReference type="Pfam" id="PF09380">
    <property type="entry name" value="FERM_C"/>
    <property type="match status" value="1"/>
</dbReference>
<proteinExistence type="predicted"/>
<dbReference type="PRINTS" id="PR00935">
    <property type="entry name" value="BAND41"/>
</dbReference>
<dbReference type="CDD" id="cd13184">
    <property type="entry name" value="FERM_C_4_1_family"/>
    <property type="match status" value="1"/>
</dbReference>
<dbReference type="InterPro" id="IPR018980">
    <property type="entry name" value="FERM_PH-like_C"/>
</dbReference>
<keyword evidence="4" id="KW-0009">Actin-binding</keyword>
<keyword evidence="7" id="KW-0812">Transmembrane</keyword>
<dbReference type="FunFam" id="2.30.29.30:FF:000001">
    <property type="entry name" value="Erythrocyte membrane protein band 4.1"/>
    <property type="match status" value="1"/>
</dbReference>
<reference evidence="9" key="2">
    <citation type="submission" date="2025-09" db="UniProtKB">
        <authorList>
            <consortium name="Ensembl"/>
        </authorList>
    </citation>
    <scope>IDENTIFICATION</scope>
</reference>
<dbReference type="InterPro" id="IPR014352">
    <property type="entry name" value="FERM/acyl-CoA-bd_prot_sf"/>
</dbReference>
<keyword evidence="3" id="KW-0597">Phosphoprotein</keyword>
<dbReference type="InterPro" id="IPR000299">
    <property type="entry name" value="FERM_domain"/>
</dbReference>
<dbReference type="FunFam" id="1.20.80.10:FF:000001">
    <property type="entry name" value="Erythrocyte membrane protein band 4.1"/>
    <property type="match status" value="1"/>
</dbReference>
<dbReference type="CDD" id="cd17106">
    <property type="entry name" value="FERM_F1_EPB41L"/>
    <property type="match status" value="1"/>
</dbReference>
<dbReference type="InterPro" id="IPR018979">
    <property type="entry name" value="FERM_N"/>
</dbReference>
<dbReference type="PROSITE" id="PS00661">
    <property type="entry name" value="FERM_2"/>
    <property type="match status" value="1"/>
</dbReference>
<feature type="transmembrane region" description="Helical" evidence="7">
    <location>
        <begin position="658"/>
        <end position="675"/>
    </location>
</feature>
<keyword evidence="7" id="KW-1133">Transmembrane helix</keyword>
<dbReference type="Gene3D" id="1.20.80.10">
    <property type="match status" value="1"/>
</dbReference>
<evidence type="ECO:0000256" key="1">
    <source>
        <dbReference type="ARBA" id="ARBA00004245"/>
    </source>
</evidence>
<protein>
    <submittedName>
        <fullName evidence="9">Erythrocyte membrane protein band 4.1 like 2</fullName>
    </submittedName>
</protein>
<dbReference type="SMART" id="SM01195">
    <property type="entry name" value="FA"/>
    <property type="match status" value="1"/>
</dbReference>
<evidence type="ECO:0000256" key="6">
    <source>
        <dbReference type="SAM" id="MobiDB-lite"/>
    </source>
</evidence>
<comment type="subcellular location">
    <subcellularLocation>
        <location evidence="1">Cytoplasm</location>
        <location evidence="1">Cytoskeleton</location>
    </subcellularLocation>
</comment>
<dbReference type="GO" id="GO:0031032">
    <property type="term" value="P:actomyosin structure organization"/>
    <property type="evidence" value="ECO:0007669"/>
    <property type="project" value="TreeGrafter"/>
</dbReference>
<feature type="transmembrane region" description="Helical" evidence="7">
    <location>
        <begin position="630"/>
        <end position="652"/>
    </location>
</feature>
<organism evidence="9 10">
    <name type="scientific">Cyprinodon variegatus</name>
    <name type="common">Sheepshead minnow</name>
    <dbReference type="NCBI Taxonomy" id="28743"/>
    <lineage>
        <taxon>Eukaryota</taxon>
        <taxon>Metazoa</taxon>
        <taxon>Chordata</taxon>
        <taxon>Craniata</taxon>
        <taxon>Vertebrata</taxon>
        <taxon>Euteleostomi</taxon>
        <taxon>Actinopterygii</taxon>
        <taxon>Neopterygii</taxon>
        <taxon>Teleostei</taxon>
        <taxon>Neoteleostei</taxon>
        <taxon>Acanthomorphata</taxon>
        <taxon>Ovalentaria</taxon>
        <taxon>Atherinomorphae</taxon>
        <taxon>Cyprinodontiformes</taxon>
        <taxon>Cyprinodontidae</taxon>
        <taxon>Cyprinodon</taxon>
    </lineage>
</organism>
<keyword evidence="7" id="KW-0472">Membrane</keyword>
<feature type="domain" description="FERM" evidence="8">
    <location>
        <begin position="4"/>
        <end position="286"/>
    </location>
</feature>
<dbReference type="PROSITE" id="PS50057">
    <property type="entry name" value="FERM_3"/>
    <property type="match status" value="1"/>
</dbReference>
<dbReference type="GO" id="GO:0003779">
    <property type="term" value="F:actin binding"/>
    <property type="evidence" value="ECO:0007669"/>
    <property type="project" value="UniProtKB-KW"/>
</dbReference>
<dbReference type="Pfam" id="PF00373">
    <property type="entry name" value="FERM_M"/>
    <property type="match status" value="1"/>
</dbReference>
<keyword evidence="10" id="KW-1185">Reference proteome</keyword>
<dbReference type="PANTHER" id="PTHR23280">
    <property type="entry name" value="4.1 G PROTEIN"/>
    <property type="match status" value="1"/>
</dbReference>
<keyword evidence="5" id="KW-0206">Cytoskeleton</keyword>
<dbReference type="Gene3D" id="2.30.29.30">
    <property type="entry name" value="Pleckstrin-homology domain (PH domain)/Phosphotyrosine-binding domain (PTB)"/>
    <property type="match status" value="1"/>
</dbReference>
<dbReference type="Pfam" id="PF09379">
    <property type="entry name" value="FERM_N"/>
    <property type="match status" value="1"/>
</dbReference>
<evidence type="ECO:0000256" key="3">
    <source>
        <dbReference type="ARBA" id="ARBA00022553"/>
    </source>
</evidence>
<dbReference type="GO" id="GO:0005856">
    <property type="term" value="C:cytoskeleton"/>
    <property type="evidence" value="ECO:0007669"/>
    <property type="project" value="UniProtKB-SubCell"/>
</dbReference>
<dbReference type="GO" id="GO:0005886">
    <property type="term" value="C:plasma membrane"/>
    <property type="evidence" value="ECO:0007669"/>
    <property type="project" value="TreeGrafter"/>
</dbReference>
<dbReference type="Pfam" id="PF08736">
    <property type="entry name" value="FA"/>
    <property type="match status" value="1"/>
</dbReference>
<dbReference type="InterPro" id="IPR000798">
    <property type="entry name" value="Ez/rad/moesin-like"/>
</dbReference>
<dbReference type="SUPFAM" id="SSF50729">
    <property type="entry name" value="PH domain-like"/>
    <property type="match status" value="1"/>
</dbReference>
<dbReference type="SMART" id="SM01196">
    <property type="entry name" value="FERM_C"/>
    <property type="match status" value="1"/>
</dbReference>
<dbReference type="InterPro" id="IPR029071">
    <property type="entry name" value="Ubiquitin-like_domsf"/>
</dbReference>
<dbReference type="SUPFAM" id="SSF54236">
    <property type="entry name" value="Ubiquitin-like"/>
    <property type="match status" value="1"/>
</dbReference>
<dbReference type="GeneTree" id="ENSGT00940000155617"/>
<evidence type="ECO:0000256" key="4">
    <source>
        <dbReference type="ARBA" id="ARBA00023203"/>
    </source>
</evidence>
<dbReference type="InterPro" id="IPR035963">
    <property type="entry name" value="FERM_2"/>
</dbReference>
<accession>A0A3Q2DGT5</accession>